<dbReference type="Proteomes" id="UP000218702">
    <property type="component" value="Chromosome"/>
</dbReference>
<protein>
    <submittedName>
        <fullName evidence="1">GAF/PAS/PAC sensor-containing adenylate/guanylate cyclase</fullName>
    </submittedName>
</protein>
<organism evidence="1 2">
    <name type="scientific">Dolichospermum compactum NIES-806</name>
    <dbReference type="NCBI Taxonomy" id="1973481"/>
    <lineage>
        <taxon>Bacteria</taxon>
        <taxon>Bacillati</taxon>
        <taxon>Cyanobacteriota</taxon>
        <taxon>Cyanophyceae</taxon>
        <taxon>Nostocales</taxon>
        <taxon>Aphanizomenonaceae</taxon>
        <taxon>Dolichospermum</taxon>
        <taxon>Dolichospermum compactum</taxon>
    </lineage>
</organism>
<dbReference type="EMBL" id="AP018316">
    <property type="protein sequence ID" value="BAZ87808.1"/>
    <property type="molecule type" value="Genomic_DNA"/>
</dbReference>
<evidence type="ECO:0000313" key="2">
    <source>
        <dbReference type="Proteomes" id="UP000218702"/>
    </source>
</evidence>
<dbReference type="KEGG" id="dcm:NIES806_40390"/>
<sequence>MAKTQVFKMDELWTKVEDVNSRNLMEIRISASRGIAGYARSNCDY</sequence>
<accession>A0A1Z4V8P5</accession>
<name>A0A1Z4V8P5_9CYAN</name>
<dbReference type="AlphaFoldDB" id="A0A1Z4V8P5"/>
<gene>
    <name evidence="1" type="ORF">NIES806_40390</name>
</gene>
<keyword evidence="2" id="KW-1185">Reference proteome</keyword>
<reference evidence="1 2" key="1">
    <citation type="submission" date="2017-06" db="EMBL/GenBank/DDBJ databases">
        <title>Genome sequencing of cyanobaciteial culture collection at National Institute for Environmental Studies (NIES).</title>
        <authorList>
            <person name="Hirose Y."/>
            <person name="Shimura Y."/>
            <person name="Fujisawa T."/>
            <person name="Nakamura Y."/>
            <person name="Kawachi M."/>
        </authorList>
    </citation>
    <scope>NUCLEOTIDE SEQUENCE [LARGE SCALE GENOMIC DNA]</scope>
    <source>
        <strain evidence="1 2">NIES-806</strain>
    </source>
</reference>
<dbReference type="RefSeq" id="WP_157750031.1">
    <property type="nucleotide sequence ID" value="NZ_AP018316.1"/>
</dbReference>
<evidence type="ECO:0000313" key="1">
    <source>
        <dbReference type="EMBL" id="BAZ87808.1"/>
    </source>
</evidence>
<proteinExistence type="predicted"/>